<sequence>MDHDETTNIDFSVNKTFPESIYLANDSRFMERVYHLIYPILSWSIVATGAFGVIGNSLTLAVYAKLGFSETIHMSYVALAVSDIGCNLTTMWVRMCYWPIVKEIFLGYGLQVNVGYFSYFTGGWPNLACSRTTALLTAWIGFERCLCVMFPTRVKLIITPTVTKIVLAVIYIIGCCPLVLAYIDFKAEMIFDIVARNYTAQVAHDRNQLNTPHRFAFFLYGAVYPLVSWISVAIWAAFLIVKLKQSARWRKAHTRDISGPKDSTGERQQRVKSSNRGNRVTKTVVAIAVTFILCSSPKSATIVISAAWRDFSQDGSLRFSFLTSAITSTVLNEINSSINIVVYALTGSKFRSTLLDFLPKKCSIK</sequence>
<feature type="transmembrane region" description="Helical" evidence="6">
    <location>
        <begin position="217"/>
        <end position="241"/>
    </location>
</feature>
<dbReference type="GO" id="GO:0008528">
    <property type="term" value="F:G protein-coupled peptide receptor activity"/>
    <property type="evidence" value="ECO:0007669"/>
    <property type="project" value="InterPro"/>
</dbReference>
<dbReference type="PRINTS" id="PR00237">
    <property type="entry name" value="GPCRRHODOPSN"/>
</dbReference>
<feature type="domain" description="G-protein coupled receptors family 1 profile" evidence="7">
    <location>
        <begin position="55"/>
        <end position="343"/>
    </location>
</feature>
<keyword evidence="2 6" id="KW-0812">Transmembrane</keyword>
<dbReference type="GO" id="GO:0016020">
    <property type="term" value="C:membrane"/>
    <property type="evidence" value="ECO:0007669"/>
    <property type="project" value="UniProtKB-SubCell"/>
</dbReference>
<comment type="subcellular location">
    <subcellularLocation>
        <location evidence="1">Membrane</location>
    </subcellularLocation>
</comment>
<protein>
    <submittedName>
        <fullName evidence="8">Peptide receptor GPCR</fullName>
    </submittedName>
</protein>
<reference evidence="8 9" key="1">
    <citation type="journal article" date="2021" name="Elife">
        <title>Chloroplast acquisition without the gene transfer in kleptoplastic sea slugs, Plakobranchus ocellatus.</title>
        <authorList>
            <person name="Maeda T."/>
            <person name="Takahashi S."/>
            <person name="Yoshida T."/>
            <person name="Shimamura S."/>
            <person name="Takaki Y."/>
            <person name="Nagai Y."/>
            <person name="Toyoda A."/>
            <person name="Suzuki Y."/>
            <person name="Arimoto A."/>
            <person name="Ishii H."/>
            <person name="Satoh N."/>
            <person name="Nishiyama T."/>
            <person name="Hasebe M."/>
            <person name="Maruyama T."/>
            <person name="Minagawa J."/>
            <person name="Obokata J."/>
            <person name="Shigenobu S."/>
        </authorList>
    </citation>
    <scope>NUCLEOTIDE SEQUENCE [LARGE SCALE GENOMIC DNA]</scope>
</reference>
<feature type="region of interest" description="Disordered" evidence="5">
    <location>
        <begin position="254"/>
        <end position="277"/>
    </location>
</feature>
<feature type="compositionally biased region" description="Basic and acidic residues" evidence="5">
    <location>
        <begin position="254"/>
        <end position="269"/>
    </location>
</feature>
<dbReference type="AlphaFoldDB" id="A0AAV4J247"/>
<evidence type="ECO:0000256" key="3">
    <source>
        <dbReference type="ARBA" id="ARBA00022989"/>
    </source>
</evidence>
<keyword evidence="8" id="KW-0675">Receptor</keyword>
<dbReference type="InterPro" id="IPR019427">
    <property type="entry name" value="7TM_GPCR_serpentine_rcpt_Srw"/>
</dbReference>
<dbReference type="SUPFAM" id="SSF81321">
    <property type="entry name" value="Family A G protein-coupled receptor-like"/>
    <property type="match status" value="1"/>
</dbReference>
<organism evidence="8 9">
    <name type="scientific">Elysia marginata</name>
    <dbReference type="NCBI Taxonomy" id="1093978"/>
    <lineage>
        <taxon>Eukaryota</taxon>
        <taxon>Metazoa</taxon>
        <taxon>Spiralia</taxon>
        <taxon>Lophotrochozoa</taxon>
        <taxon>Mollusca</taxon>
        <taxon>Gastropoda</taxon>
        <taxon>Heterobranchia</taxon>
        <taxon>Euthyneura</taxon>
        <taxon>Panpulmonata</taxon>
        <taxon>Sacoglossa</taxon>
        <taxon>Placobranchoidea</taxon>
        <taxon>Plakobranchidae</taxon>
        <taxon>Elysia</taxon>
    </lineage>
</organism>
<evidence type="ECO:0000313" key="9">
    <source>
        <dbReference type="Proteomes" id="UP000762676"/>
    </source>
</evidence>
<evidence type="ECO:0000313" key="8">
    <source>
        <dbReference type="EMBL" id="GFS16003.1"/>
    </source>
</evidence>
<dbReference type="PROSITE" id="PS50262">
    <property type="entry name" value="G_PROTEIN_RECEP_F1_2"/>
    <property type="match status" value="1"/>
</dbReference>
<keyword evidence="9" id="KW-1185">Reference proteome</keyword>
<proteinExistence type="predicted"/>
<gene>
    <name evidence="8" type="ORF">ElyMa_001462300</name>
</gene>
<accession>A0AAV4J247</accession>
<comment type="caution">
    <text evidence="8">The sequence shown here is derived from an EMBL/GenBank/DDBJ whole genome shotgun (WGS) entry which is preliminary data.</text>
</comment>
<evidence type="ECO:0000256" key="4">
    <source>
        <dbReference type="ARBA" id="ARBA00023136"/>
    </source>
</evidence>
<dbReference type="Proteomes" id="UP000762676">
    <property type="component" value="Unassembled WGS sequence"/>
</dbReference>
<dbReference type="EMBL" id="BMAT01002878">
    <property type="protein sequence ID" value="GFS16003.1"/>
    <property type="molecule type" value="Genomic_DNA"/>
</dbReference>
<evidence type="ECO:0000259" key="7">
    <source>
        <dbReference type="PROSITE" id="PS50262"/>
    </source>
</evidence>
<dbReference type="Gene3D" id="1.20.1070.10">
    <property type="entry name" value="Rhodopsin 7-helix transmembrane proteins"/>
    <property type="match status" value="1"/>
</dbReference>
<keyword evidence="4 6" id="KW-0472">Membrane</keyword>
<dbReference type="InterPro" id="IPR052954">
    <property type="entry name" value="GPCR-Ligand_Int"/>
</dbReference>
<keyword evidence="3 6" id="KW-1133">Transmembrane helix</keyword>
<feature type="transmembrane region" description="Helical" evidence="6">
    <location>
        <begin position="165"/>
        <end position="183"/>
    </location>
</feature>
<evidence type="ECO:0000256" key="1">
    <source>
        <dbReference type="ARBA" id="ARBA00004370"/>
    </source>
</evidence>
<evidence type="ECO:0000256" key="2">
    <source>
        <dbReference type="ARBA" id="ARBA00022692"/>
    </source>
</evidence>
<name>A0AAV4J247_9GAST</name>
<dbReference type="InterPro" id="IPR000276">
    <property type="entry name" value="GPCR_Rhodpsn"/>
</dbReference>
<evidence type="ECO:0000256" key="6">
    <source>
        <dbReference type="SAM" id="Phobius"/>
    </source>
</evidence>
<evidence type="ECO:0000256" key="5">
    <source>
        <dbReference type="SAM" id="MobiDB-lite"/>
    </source>
</evidence>
<dbReference type="PANTHER" id="PTHR46641:SF2">
    <property type="entry name" value="FMRFAMIDE RECEPTOR"/>
    <property type="match status" value="1"/>
</dbReference>
<dbReference type="InterPro" id="IPR017452">
    <property type="entry name" value="GPCR_Rhodpsn_7TM"/>
</dbReference>
<dbReference type="PANTHER" id="PTHR46641">
    <property type="entry name" value="FMRFAMIDE RECEPTOR-RELATED"/>
    <property type="match status" value="1"/>
</dbReference>
<feature type="transmembrane region" description="Helical" evidence="6">
    <location>
        <begin position="74"/>
        <end position="93"/>
    </location>
</feature>
<dbReference type="Pfam" id="PF10324">
    <property type="entry name" value="7TM_GPCR_Srw"/>
    <property type="match status" value="1"/>
</dbReference>
<feature type="transmembrane region" description="Helical" evidence="6">
    <location>
        <begin position="36"/>
        <end position="54"/>
    </location>
</feature>